<feature type="transmembrane region" description="Helical" evidence="1">
    <location>
        <begin position="220"/>
        <end position="241"/>
    </location>
</feature>
<proteinExistence type="predicted"/>
<dbReference type="RefSeq" id="WP_190235126.1">
    <property type="nucleotide sequence ID" value="NZ_SSOA01000002.1"/>
</dbReference>
<dbReference type="Proteomes" id="UP000310754">
    <property type="component" value="Unassembled WGS sequence"/>
</dbReference>
<feature type="transmembrane region" description="Helical" evidence="1">
    <location>
        <begin position="83"/>
        <end position="104"/>
    </location>
</feature>
<evidence type="ECO:0000313" key="3">
    <source>
        <dbReference type="EMBL" id="THF52005.1"/>
    </source>
</evidence>
<dbReference type="AlphaFoldDB" id="A0A4S4A1C9"/>
<keyword evidence="4" id="KW-1185">Reference proteome</keyword>
<comment type="caution">
    <text evidence="3">The sequence shown here is derived from an EMBL/GenBank/DDBJ whole genome shotgun (WGS) entry which is preliminary data.</text>
</comment>
<feature type="transmembrane region" description="Helical" evidence="1">
    <location>
        <begin position="55"/>
        <end position="77"/>
    </location>
</feature>
<sequence length="324" mass="35094">MPFLAPALRKTRDITEIYWVLIRITIPITILTEVLSRMGVIKAISPVFEPIMSLFGLPPALGLAWLTGMLVGIWGAVPLLFTLVPVSSLSLADITVFSALILFAHALPIEQKIIQKAGPGMVITTVLRIVGGMIYAFLLHHLLALTGWLSEPVNPVWVPISNTPDWGAYFLGLGETMVWMFVILFVLFWGLELLKATGVLAWLMKVLSPALRLAGIRGEAGHLTAVGLFLGISYGGGLLIREAQSGTIPPRQIFLSCVFMGFAHSVIEDTLVVMALGADVYGVLFGRLAFAVVATGLIALLLRRLSDDAFFARMFRVSALKVGA</sequence>
<reference evidence="3 4" key="1">
    <citation type="submission" date="2019-04" db="EMBL/GenBank/DDBJ databases">
        <title>Rhizobium terrae sp. nov., isolated from a paddy soil.</title>
        <authorList>
            <person name="Lin S.-Y."/>
            <person name="Hameed A."/>
            <person name="Huang H.-I."/>
            <person name="Young C.-C."/>
        </authorList>
    </citation>
    <scope>NUCLEOTIDE SEQUENCE [LARGE SCALE GENOMIC DNA]</scope>
    <source>
        <strain evidence="3 4">CC-HIH110</strain>
    </source>
</reference>
<keyword evidence="1" id="KW-0812">Transmembrane</keyword>
<feature type="domain" description="Nucleoside transporter/FeoB GTPase Gate" evidence="2">
    <location>
        <begin position="178"/>
        <end position="275"/>
    </location>
</feature>
<feature type="transmembrane region" description="Helical" evidence="1">
    <location>
        <begin position="253"/>
        <end position="278"/>
    </location>
</feature>
<evidence type="ECO:0000256" key="1">
    <source>
        <dbReference type="SAM" id="Phobius"/>
    </source>
</evidence>
<keyword evidence="1" id="KW-0472">Membrane</keyword>
<keyword evidence="1" id="KW-1133">Transmembrane helix</keyword>
<evidence type="ECO:0000259" key="2">
    <source>
        <dbReference type="Pfam" id="PF07670"/>
    </source>
</evidence>
<organism evidence="3 4">
    <name type="scientific">Allorhizobium terrae</name>
    <dbReference type="NCBI Taxonomy" id="1848972"/>
    <lineage>
        <taxon>Bacteria</taxon>
        <taxon>Pseudomonadati</taxon>
        <taxon>Pseudomonadota</taxon>
        <taxon>Alphaproteobacteria</taxon>
        <taxon>Hyphomicrobiales</taxon>
        <taxon>Rhizobiaceae</taxon>
        <taxon>Rhizobium/Agrobacterium group</taxon>
        <taxon>Allorhizobium</taxon>
    </lineage>
</organism>
<gene>
    <name evidence="3" type="ORF">E6C51_04005</name>
</gene>
<feature type="transmembrane region" description="Helical" evidence="1">
    <location>
        <begin position="125"/>
        <end position="149"/>
    </location>
</feature>
<dbReference type="EMBL" id="SSOA01000002">
    <property type="protein sequence ID" value="THF52005.1"/>
    <property type="molecule type" value="Genomic_DNA"/>
</dbReference>
<evidence type="ECO:0000313" key="4">
    <source>
        <dbReference type="Proteomes" id="UP000310754"/>
    </source>
</evidence>
<name>A0A4S4A1C9_9HYPH</name>
<dbReference type="Pfam" id="PF07670">
    <property type="entry name" value="Gate"/>
    <property type="match status" value="1"/>
</dbReference>
<feature type="transmembrane region" description="Helical" evidence="1">
    <location>
        <begin position="284"/>
        <end position="302"/>
    </location>
</feature>
<accession>A0A4S4A1C9</accession>
<feature type="transmembrane region" description="Helical" evidence="1">
    <location>
        <begin position="17"/>
        <end position="35"/>
    </location>
</feature>
<protein>
    <submittedName>
        <fullName evidence="3">Nucleoside recognition protein</fullName>
    </submittedName>
</protein>
<dbReference type="InterPro" id="IPR011642">
    <property type="entry name" value="Gate_dom"/>
</dbReference>